<accession>A0A171DGX6</accession>
<comment type="caution">
    <text evidence="2">The sequence shown here is derived from an EMBL/GenBank/DDBJ whole genome shotgun (WGS) entry which is preliminary data.</text>
</comment>
<dbReference type="EMBL" id="BDCX01000009">
    <property type="protein sequence ID" value="GAT68419.1"/>
    <property type="molecule type" value="Genomic_DNA"/>
</dbReference>
<dbReference type="OrthoDB" id="3723194at2"/>
<evidence type="ECO:0000259" key="1">
    <source>
        <dbReference type="Pfam" id="PF01636"/>
    </source>
</evidence>
<dbReference type="SUPFAM" id="SSF56112">
    <property type="entry name" value="Protein kinase-like (PK-like)"/>
    <property type="match status" value="1"/>
</dbReference>
<reference evidence="3" key="2">
    <citation type="submission" date="2016-04" db="EMBL/GenBank/DDBJ databases">
        <title>Planomonospora sphaerica JCM9374 whole genome shotgun sequence.</title>
        <authorList>
            <person name="Suzuki T."/>
            <person name="Dohra H."/>
            <person name="Kodani S."/>
        </authorList>
    </citation>
    <scope>NUCLEOTIDE SEQUENCE [LARGE SCALE GENOMIC DNA]</scope>
    <source>
        <strain evidence="3">JCM 9374</strain>
    </source>
</reference>
<dbReference type="STRING" id="161355.PS9374_04084"/>
<organism evidence="2 3">
    <name type="scientific">Planomonospora sphaerica</name>
    <dbReference type="NCBI Taxonomy" id="161355"/>
    <lineage>
        <taxon>Bacteria</taxon>
        <taxon>Bacillati</taxon>
        <taxon>Actinomycetota</taxon>
        <taxon>Actinomycetes</taxon>
        <taxon>Streptosporangiales</taxon>
        <taxon>Streptosporangiaceae</taxon>
        <taxon>Planomonospora</taxon>
    </lineage>
</organism>
<keyword evidence="2" id="KW-0808">Transferase</keyword>
<protein>
    <submittedName>
        <fullName evidence="2">Aminoglycoside phosphotransferase</fullName>
    </submittedName>
</protein>
<dbReference type="GO" id="GO:0016740">
    <property type="term" value="F:transferase activity"/>
    <property type="evidence" value="ECO:0007669"/>
    <property type="project" value="UniProtKB-KW"/>
</dbReference>
<gene>
    <name evidence="2" type="ORF">PS9374_04084</name>
</gene>
<name>A0A171DGX6_9ACTN</name>
<dbReference type="InterPro" id="IPR011009">
    <property type="entry name" value="Kinase-like_dom_sf"/>
</dbReference>
<dbReference type="Proteomes" id="UP000077701">
    <property type="component" value="Unassembled WGS sequence"/>
</dbReference>
<evidence type="ECO:0000313" key="2">
    <source>
        <dbReference type="EMBL" id="GAT68419.1"/>
    </source>
</evidence>
<proteinExistence type="predicted"/>
<sequence>MMTIAAEDGTLGRADTAALALTCARAGLSTRDATLLRDFANAVYHLPAEGAVVRLAQASPGRLDRLATSVRVTRWLADQGFPTVRPLEVRQPVAAEGYLATFWRYEAHVGPPPEPRDLGVLLRRLHALPPPPFELPVHDPFGPVRRAIGASLVLGGDDREWLVRRCDGLAEAYYERVRFALPYGLVHGDAHRGNLIRGARGLLLCDWDSVCAGPRETDLIPTLQGVRFGLTGRQRADFSRAYGCDLTAWEGYPVLRDMRELQTLTAVLRNGHRDRRAREELRHRLDSLRAGDDRPWHPF</sequence>
<reference evidence="2 3" key="1">
    <citation type="journal article" date="2016" name="Genome Announc.">
        <title>Draft Genome Sequence of Planomonospora sphaerica JCM9374, a Rare Actinomycete.</title>
        <authorList>
            <person name="Dohra H."/>
            <person name="Suzuki T."/>
            <person name="Inoue Y."/>
            <person name="Kodani S."/>
        </authorList>
    </citation>
    <scope>NUCLEOTIDE SEQUENCE [LARGE SCALE GENOMIC DNA]</scope>
    <source>
        <strain evidence="2 3">JCM 9374</strain>
    </source>
</reference>
<dbReference type="Pfam" id="PF01636">
    <property type="entry name" value="APH"/>
    <property type="match status" value="1"/>
</dbReference>
<dbReference type="AlphaFoldDB" id="A0A171DGX6"/>
<dbReference type="InterPro" id="IPR002575">
    <property type="entry name" value="Aminoglycoside_PTrfase"/>
</dbReference>
<dbReference type="Gene3D" id="1.10.510.10">
    <property type="entry name" value="Transferase(Phosphotransferase) domain 1"/>
    <property type="match status" value="1"/>
</dbReference>
<evidence type="ECO:0000313" key="3">
    <source>
        <dbReference type="Proteomes" id="UP000077701"/>
    </source>
</evidence>
<keyword evidence="3" id="KW-1185">Reference proteome</keyword>
<feature type="domain" description="Aminoglycoside phosphotransferase" evidence="1">
    <location>
        <begin position="38"/>
        <end position="251"/>
    </location>
</feature>